<reference evidence="8 9" key="1">
    <citation type="submission" date="2024-05" db="EMBL/GenBank/DDBJ databases">
        <title>Culex pipiens pipiens assembly and annotation.</title>
        <authorList>
            <person name="Alout H."/>
            <person name="Durand T."/>
        </authorList>
    </citation>
    <scope>NUCLEOTIDE SEQUENCE [LARGE SCALE GENOMIC DNA]</scope>
    <source>
        <strain evidence="8">HA-2024</strain>
        <tissue evidence="8">Whole body</tissue>
    </source>
</reference>
<evidence type="ECO:0000256" key="3">
    <source>
        <dbReference type="ARBA" id="ARBA00022475"/>
    </source>
</evidence>
<dbReference type="PANTHER" id="PTHR32546:SF29">
    <property type="entry name" value="G-PROTEIN COUPLED RECEPTORS FAMILY 3 PROFILE DOMAIN-CONTAINING PROTEIN"/>
    <property type="match status" value="1"/>
</dbReference>
<evidence type="ECO:0000256" key="5">
    <source>
        <dbReference type="ARBA" id="ARBA00023170"/>
    </source>
</evidence>
<keyword evidence="7" id="KW-0807">Transducer</keyword>
<accession>A0ABD1DX90</accession>
<dbReference type="GO" id="GO:0005886">
    <property type="term" value="C:plasma membrane"/>
    <property type="evidence" value="ECO:0007669"/>
    <property type="project" value="UniProtKB-SubCell"/>
</dbReference>
<keyword evidence="5" id="KW-0675">Receptor</keyword>
<gene>
    <name evidence="8" type="ORF">pipiens_018926</name>
</gene>
<keyword evidence="6" id="KW-0325">Glycoprotein</keyword>
<evidence type="ECO:0000256" key="2">
    <source>
        <dbReference type="ARBA" id="ARBA00007242"/>
    </source>
</evidence>
<evidence type="ECO:0000313" key="8">
    <source>
        <dbReference type="EMBL" id="KAL1404364.1"/>
    </source>
</evidence>
<dbReference type="GO" id="GO:0004930">
    <property type="term" value="F:G protein-coupled receptor activity"/>
    <property type="evidence" value="ECO:0007669"/>
    <property type="project" value="UniProtKB-KW"/>
</dbReference>
<comment type="subcellular location">
    <subcellularLocation>
        <location evidence="1">Cell membrane</location>
        <topology evidence="1">Multi-pass membrane protein</topology>
    </subcellularLocation>
</comment>
<feature type="non-terminal residue" evidence="8">
    <location>
        <position position="125"/>
    </location>
</feature>
<evidence type="ECO:0000256" key="4">
    <source>
        <dbReference type="ARBA" id="ARBA00023040"/>
    </source>
</evidence>
<keyword evidence="3" id="KW-1003">Cell membrane</keyword>
<dbReference type="InterPro" id="IPR043458">
    <property type="entry name" value="GPR158/179"/>
</dbReference>
<dbReference type="Gene3D" id="3.30.450.20">
    <property type="entry name" value="PAS domain"/>
    <property type="match status" value="1"/>
</dbReference>
<keyword evidence="3" id="KW-0472">Membrane</keyword>
<protein>
    <submittedName>
        <fullName evidence="8">Uncharacterized protein</fullName>
    </submittedName>
</protein>
<evidence type="ECO:0000313" key="9">
    <source>
        <dbReference type="Proteomes" id="UP001562425"/>
    </source>
</evidence>
<sequence length="125" mass="14328">MLQVSAIFQDRQHLKPKRQKQVTIFKFASPDVQASEHLLHASVLSMVEFDDDIFAAGNCFDWNQHPAKNGLFCPFAYRLPPPDQGASLAKDLAAEYHYLGNTSEWFFLARKNAEKVIARNEQYIK</sequence>
<comment type="similarity">
    <text evidence="2">Belongs to the G-protein coupled receptor 3 family.</text>
</comment>
<proteinExistence type="inferred from homology"/>
<dbReference type="AlphaFoldDB" id="A0ABD1DX90"/>
<dbReference type="PANTHER" id="PTHR32546">
    <property type="entry name" value="G-PROTEIN COUPLED RECEPTOR 158-RELATED"/>
    <property type="match status" value="1"/>
</dbReference>
<evidence type="ECO:0000256" key="1">
    <source>
        <dbReference type="ARBA" id="ARBA00004651"/>
    </source>
</evidence>
<keyword evidence="4" id="KW-0297">G-protein coupled receptor</keyword>
<organism evidence="8 9">
    <name type="scientific">Culex pipiens pipiens</name>
    <name type="common">Northern house mosquito</name>
    <dbReference type="NCBI Taxonomy" id="38569"/>
    <lineage>
        <taxon>Eukaryota</taxon>
        <taxon>Metazoa</taxon>
        <taxon>Ecdysozoa</taxon>
        <taxon>Arthropoda</taxon>
        <taxon>Hexapoda</taxon>
        <taxon>Insecta</taxon>
        <taxon>Pterygota</taxon>
        <taxon>Neoptera</taxon>
        <taxon>Endopterygota</taxon>
        <taxon>Diptera</taxon>
        <taxon>Nematocera</taxon>
        <taxon>Culicoidea</taxon>
        <taxon>Culicidae</taxon>
        <taxon>Culicinae</taxon>
        <taxon>Culicini</taxon>
        <taxon>Culex</taxon>
        <taxon>Culex</taxon>
    </lineage>
</organism>
<comment type="caution">
    <text evidence="8">The sequence shown here is derived from an EMBL/GenBank/DDBJ whole genome shotgun (WGS) entry which is preliminary data.</text>
</comment>
<evidence type="ECO:0000256" key="6">
    <source>
        <dbReference type="ARBA" id="ARBA00023180"/>
    </source>
</evidence>
<keyword evidence="9" id="KW-1185">Reference proteome</keyword>
<name>A0ABD1DX90_CULPP</name>
<evidence type="ECO:0000256" key="7">
    <source>
        <dbReference type="ARBA" id="ARBA00023224"/>
    </source>
</evidence>
<dbReference type="EMBL" id="JBEHCU010000492">
    <property type="protein sequence ID" value="KAL1404364.1"/>
    <property type="molecule type" value="Genomic_DNA"/>
</dbReference>
<dbReference type="Proteomes" id="UP001562425">
    <property type="component" value="Unassembled WGS sequence"/>
</dbReference>